<evidence type="ECO:0000313" key="3">
    <source>
        <dbReference type="EMBL" id="AOM79612.1"/>
    </source>
</evidence>
<dbReference type="GO" id="GO:0009055">
    <property type="term" value="F:electron transfer activity"/>
    <property type="evidence" value="ECO:0007669"/>
    <property type="project" value="TreeGrafter"/>
</dbReference>
<evidence type="ECO:0000256" key="1">
    <source>
        <dbReference type="ARBA" id="ARBA00023002"/>
    </source>
</evidence>
<accession>A0A1D7QLR1</accession>
<sequence>MMKTLVMIIHPDLENSVINKRWKEELEKHPDKYTIHDLYRLYPDERIEVRKEQELIEAHDRIIFQFPFYWFNCPPLLKKWLDEVLIHGWAYGVGSEYKLAGKKIALGITAGINDDDYRSSGKYKYTLQELTAPFEITFDYVRADYKPLFAFYGVEHEPTAERINSSASDYLSFIEAL</sequence>
<dbReference type="PANTHER" id="PTHR47307">
    <property type="entry name" value="GLUTATHIONE-REGULATED POTASSIUM-EFFLUX SYSTEM ANCILLARY PROTEIN KEFG"/>
    <property type="match status" value="1"/>
</dbReference>
<evidence type="ECO:0000313" key="4">
    <source>
        <dbReference type="Proteomes" id="UP000094313"/>
    </source>
</evidence>
<dbReference type="PANTHER" id="PTHR47307:SF1">
    <property type="entry name" value="GLUTATHIONE-REGULATED POTASSIUM-EFFLUX SYSTEM ANCILLARY PROTEIN KEFG"/>
    <property type="match status" value="1"/>
</dbReference>
<reference evidence="3 4" key="1">
    <citation type="submission" date="2016-08" db="EMBL/GenBank/DDBJ databases">
        <authorList>
            <person name="Seilhamer J.J."/>
        </authorList>
    </citation>
    <scope>NUCLEOTIDE SEQUENCE [LARGE SCALE GENOMIC DNA]</scope>
    <source>
        <strain evidence="3 4">DX4</strain>
    </source>
</reference>
<proteinExistence type="predicted"/>
<dbReference type="Gene3D" id="3.40.50.360">
    <property type="match status" value="1"/>
</dbReference>
<dbReference type="AlphaFoldDB" id="A0A1D7QLR1"/>
<protein>
    <submittedName>
        <fullName evidence="3">NAD(P)H oxidoreductase</fullName>
    </submittedName>
</protein>
<dbReference type="InterPro" id="IPR046980">
    <property type="entry name" value="KefG/KefF"/>
</dbReference>
<keyword evidence="4" id="KW-1185">Reference proteome</keyword>
<dbReference type="Pfam" id="PF02525">
    <property type="entry name" value="Flavodoxin_2"/>
    <property type="match status" value="1"/>
</dbReference>
<feature type="domain" description="Flavodoxin-like fold" evidence="2">
    <location>
        <begin position="2"/>
        <end position="171"/>
    </location>
</feature>
<gene>
    <name evidence="3" type="ORF">BFS30_22105</name>
</gene>
<dbReference type="SUPFAM" id="SSF52218">
    <property type="entry name" value="Flavoproteins"/>
    <property type="match status" value="1"/>
</dbReference>
<keyword evidence="1" id="KW-0560">Oxidoreductase</keyword>
<dbReference type="Proteomes" id="UP000094313">
    <property type="component" value="Chromosome"/>
</dbReference>
<dbReference type="InterPro" id="IPR003680">
    <property type="entry name" value="Flavodoxin_fold"/>
</dbReference>
<dbReference type="GO" id="GO:0010181">
    <property type="term" value="F:FMN binding"/>
    <property type="evidence" value="ECO:0007669"/>
    <property type="project" value="TreeGrafter"/>
</dbReference>
<dbReference type="KEGG" id="psty:BFS30_22105"/>
<dbReference type="EMBL" id="CP017141">
    <property type="protein sequence ID" value="AOM79612.1"/>
    <property type="molecule type" value="Genomic_DNA"/>
</dbReference>
<dbReference type="OrthoDB" id="652200at2"/>
<dbReference type="RefSeq" id="WP_069381274.1">
    <property type="nucleotide sequence ID" value="NZ_CP017141.1"/>
</dbReference>
<dbReference type="InterPro" id="IPR029039">
    <property type="entry name" value="Flavoprotein-like_sf"/>
</dbReference>
<dbReference type="GO" id="GO:0003955">
    <property type="term" value="F:NAD(P)H dehydrogenase (quinone) activity"/>
    <property type="evidence" value="ECO:0007669"/>
    <property type="project" value="TreeGrafter"/>
</dbReference>
<organism evidence="3 4">
    <name type="scientific">Pedobacter steynii</name>
    <dbReference type="NCBI Taxonomy" id="430522"/>
    <lineage>
        <taxon>Bacteria</taxon>
        <taxon>Pseudomonadati</taxon>
        <taxon>Bacteroidota</taxon>
        <taxon>Sphingobacteriia</taxon>
        <taxon>Sphingobacteriales</taxon>
        <taxon>Sphingobacteriaceae</taxon>
        <taxon>Pedobacter</taxon>
    </lineage>
</organism>
<name>A0A1D7QLR1_9SPHI</name>
<evidence type="ECO:0000259" key="2">
    <source>
        <dbReference type="Pfam" id="PF02525"/>
    </source>
</evidence>